<dbReference type="InterPro" id="IPR013766">
    <property type="entry name" value="Thioredoxin_domain"/>
</dbReference>
<dbReference type="OrthoDB" id="264813at2"/>
<sequence length="380" mass="44269">MRLLISSSNYLYEYNEGKLNKIKKGSFWKKSGPNYVYKDTYHGKEKLEFKGNVIDFSEDYFIVKTRFFQMYKGVDLVRTFKFDVNSIQVLKENIYSRQGDMRFAPGNILIGSPEFVAIYDESLNPLYEVTALELGVNEIIDARMIAEGQKGAGHLRIIAKDNLTVLEINPITKIAYSTINFKTMGLIEGINDYAFNVKNRAQVLNVEDKVVLVLNDLGIILVYDEYYKFQEKIELLKTPIDFLTPCFDGVDEIEEDDYRQYIDMYGSRMEHENIRRMDKINKTGTSVLNMDDLQELTDGVIIYGSRDCVHCEGAIDMVSDAHKEFDFKSYYMDLSDEEMYRKEKDIKSYPTTVILKDGQEKHRFVGKLNYEDFLEKLEEE</sequence>
<dbReference type="STRING" id="862517.HMPREF9225_0971"/>
<evidence type="ECO:0000259" key="1">
    <source>
        <dbReference type="Pfam" id="PF00085"/>
    </source>
</evidence>
<evidence type="ECO:0000313" key="2">
    <source>
        <dbReference type="EMBL" id="EFM25408.1"/>
    </source>
</evidence>
<dbReference type="HOGENOM" id="CLU_727310_0_0_9"/>
<accession>E0NLD2</accession>
<comment type="caution">
    <text evidence="2">The sequence shown here is derived from an EMBL/GenBank/DDBJ whole genome shotgun (WGS) entry which is preliminary data.</text>
</comment>
<gene>
    <name evidence="2" type="ORF">HMPREF9225_0971</name>
</gene>
<reference evidence="2 3" key="1">
    <citation type="submission" date="2010-07" db="EMBL/GenBank/DDBJ databases">
        <authorList>
            <person name="Muzny D."/>
            <person name="Qin X."/>
            <person name="Deng J."/>
            <person name="Jiang H."/>
            <person name="Liu Y."/>
            <person name="Qu J."/>
            <person name="Song X.-Z."/>
            <person name="Zhang L."/>
            <person name="Thornton R."/>
            <person name="Coyle M."/>
            <person name="Francisco L."/>
            <person name="Jackson L."/>
            <person name="Javaid M."/>
            <person name="Korchina V."/>
            <person name="Kovar C."/>
            <person name="Mata R."/>
            <person name="Mathew T."/>
            <person name="Ngo R."/>
            <person name="Nguyen L."/>
            <person name="Nguyen N."/>
            <person name="Okwuonu G."/>
            <person name="Ongeri F."/>
            <person name="Pham C."/>
            <person name="Simmons D."/>
            <person name="Wilczek-Boney K."/>
            <person name="Hale W."/>
            <person name="Jakkamsetti A."/>
            <person name="Pham P."/>
            <person name="Ruth R."/>
            <person name="San Lucas F."/>
            <person name="Warren J."/>
            <person name="Zhang J."/>
            <person name="Zhao Z."/>
            <person name="Zhou C."/>
            <person name="Zhu D."/>
            <person name="Lee S."/>
            <person name="Bess C."/>
            <person name="Blankenburg K."/>
            <person name="Forbes L."/>
            <person name="Fu Q."/>
            <person name="Gubbala S."/>
            <person name="Hirani K."/>
            <person name="Jayaseelan J.C."/>
            <person name="Lara F."/>
            <person name="Munidasa M."/>
            <person name="Palculict T."/>
            <person name="Patil S."/>
            <person name="Pu L.-L."/>
            <person name="Saada N."/>
            <person name="Tang L."/>
            <person name="Weissenberger G."/>
            <person name="Zhu Y."/>
            <person name="Hemphill L."/>
            <person name="Shang Y."/>
            <person name="Youmans B."/>
            <person name="Ayvaz T."/>
            <person name="Ross M."/>
            <person name="Santibanez J."/>
            <person name="Aqrawi P."/>
            <person name="Gross S."/>
            <person name="Joshi V."/>
            <person name="Fowler G."/>
            <person name="Nazareth L."/>
            <person name="Reid J."/>
            <person name="Worley K."/>
            <person name="Petrosino J."/>
            <person name="Highlander S."/>
            <person name="Gibbs R."/>
        </authorList>
    </citation>
    <scope>NUCLEOTIDE SEQUENCE [LARGE SCALE GENOMIC DNA]</scope>
    <source>
        <strain evidence="2 3">ATCC BAA-1640</strain>
    </source>
</reference>
<dbReference type="Pfam" id="PF00085">
    <property type="entry name" value="Thioredoxin"/>
    <property type="match status" value="1"/>
</dbReference>
<keyword evidence="3" id="KW-1185">Reference proteome</keyword>
<dbReference type="Proteomes" id="UP000003280">
    <property type="component" value="Unassembled WGS sequence"/>
</dbReference>
<dbReference type="AlphaFoldDB" id="E0NLD2"/>
<name>E0NLD2_9FIRM</name>
<evidence type="ECO:0000313" key="3">
    <source>
        <dbReference type="Proteomes" id="UP000003280"/>
    </source>
</evidence>
<dbReference type="Gene3D" id="3.40.30.10">
    <property type="entry name" value="Glutaredoxin"/>
    <property type="match status" value="1"/>
</dbReference>
<protein>
    <submittedName>
        <fullName evidence="2">Thioredoxin</fullName>
    </submittedName>
</protein>
<proteinExistence type="predicted"/>
<dbReference type="RefSeq" id="WP_008901785.1">
    <property type="nucleotide sequence ID" value="NZ_GL397071.1"/>
</dbReference>
<dbReference type="EMBL" id="AEEH01000038">
    <property type="protein sequence ID" value="EFM25408.1"/>
    <property type="molecule type" value="Genomic_DNA"/>
</dbReference>
<dbReference type="SUPFAM" id="SSF52833">
    <property type="entry name" value="Thioredoxin-like"/>
    <property type="match status" value="1"/>
</dbReference>
<dbReference type="CDD" id="cd02947">
    <property type="entry name" value="TRX_family"/>
    <property type="match status" value="1"/>
</dbReference>
<dbReference type="InterPro" id="IPR036249">
    <property type="entry name" value="Thioredoxin-like_sf"/>
</dbReference>
<feature type="domain" description="Thioredoxin" evidence="1">
    <location>
        <begin position="306"/>
        <end position="378"/>
    </location>
</feature>
<organism evidence="2 3">
    <name type="scientific">Peptoniphilus duerdenii ATCC BAA-1640</name>
    <dbReference type="NCBI Taxonomy" id="862517"/>
    <lineage>
        <taxon>Bacteria</taxon>
        <taxon>Bacillati</taxon>
        <taxon>Bacillota</taxon>
        <taxon>Tissierellia</taxon>
        <taxon>Tissierellales</taxon>
        <taxon>Peptoniphilaceae</taxon>
        <taxon>Peptoniphilus</taxon>
    </lineage>
</organism>